<name>A0A9W9RDV4_9EURO</name>
<evidence type="ECO:0000313" key="2">
    <source>
        <dbReference type="Proteomes" id="UP001147782"/>
    </source>
</evidence>
<reference evidence="1" key="2">
    <citation type="journal article" date="2023" name="IMA Fungus">
        <title>Comparative genomic study of the Penicillium genus elucidates a diverse pangenome and 15 lateral gene transfer events.</title>
        <authorList>
            <person name="Petersen C."/>
            <person name="Sorensen T."/>
            <person name="Nielsen M.R."/>
            <person name="Sondergaard T.E."/>
            <person name="Sorensen J.L."/>
            <person name="Fitzpatrick D.A."/>
            <person name="Frisvad J.C."/>
            <person name="Nielsen K.L."/>
        </authorList>
    </citation>
    <scope>NUCLEOTIDE SEQUENCE</scope>
    <source>
        <strain evidence="1">IBT 29864</strain>
    </source>
</reference>
<organism evidence="1 2">
    <name type="scientific">Penicillium cataractarum</name>
    <dbReference type="NCBI Taxonomy" id="2100454"/>
    <lineage>
        <taxon>Eukaryota</taxon>
        <taxon>Fungi</taxon>
        <taxon>Dikarya</taxon>
        <taxon>Ascomycota</taxon>
        <taxon>Pezizomycotina</taxon>
        <taxon>Eurotiomycetes</taxon>
        <taxon>Eurotiomycetidae</taxon>
        <taxon>Eurotiales</taxon>
        <taxon>Aspergillaceae</taxon>
        <taxon>Penicillium</taxon>
    </lineage>
</organism>
<dbReference type="PANTHER" id="PTHR39153">
    <property type="entry name" value="AGR244WP"/>
    <property type="match status" value="1"/>
</dbReference>
<dbReference type="EMBL" id="JAPZBS010000009">
    <property type="protein sequence ID" value="KAJ5358428.1"/>
    <property type="molecule type" value="Genomic_DNA"/>
</dbReference>
<reference evidence="1" key="1">
    <citation type="submission" date="2022-11" db="EMBL/GenBank/DDBJ databases">
        <authorList>
            <person name="Petersen C."/>
        </authorList>
    </citation>
    <scope>NUCLEOTIDE SEQUENCE</scope>
    <source>
        <strain evidence="1">IBT 29864</strain>
    </source>
</reference>
<sequence>MPPPSNHRAENEPPEEITTEAAKGFMTGVFRVRSTKYLNRYLTSLFLSLYKSLLTFIPTIQFGSVSILAHMIMILPHPFTFTAPTPPSTSESQPRPRPSPFSREYLRSRLFYRPIEGFSEWLSPASRVYRGLTPQFKVFLQIAAMTLGGCIWAERRVNEYIELMRRIKRAERLQAQWEQGSGR</sequence>
<dbReference type="OrthoDB" id="3979469at2759"/>
<gene>
    <name evidence="1" type="ORF">N7496_010841</name>
</gene>
<comment type="caution">
    <text evidence="1">The sequence shown here is derived from an EMBL/GenBank/DDBJ whole genome shotgun (WGS) entry which is preliminary data.</text>
</comment>
<dbReference type="GeneID" id="81442933"/>
<proteinExistence type="predicted"/>
<dbReference type="PANTHER" id="PTHR39153:SF1">
    <property type="entry name" value="AGR244WP"/>
    <property type="match status" value="1"/>
</dbReference>
<keyword evidence="2" id="KW-1185">Reference proteome</keyword>
<protein>
    <submittedName>
        <fullName evidence="1">Uncharacterized protein</fullName>
    </submittedName>
</protein>
<dbReference type="InterPro" id="IPR038882">
    <property type="entry name" value="Rcf3"/>
</dbReference>
<dbReference type="AlphaFoldDB" id="A0A9W9RDV4"/>
<accession>A0A9W9RDV4</accession>
<dbReference type="RefSeq" id="XP_056549714.1">
    <property type="nucleotide sequence ID" value="XM_056703754.1"/>
</dbReference>
<evidence type="ECO:0000313" key="1">
    <source>
        <dbReference type="EMBL" id="KAJ5358428.1"/>
    </source>
</evidence>
<dbReference type="Proteomes" id="UP001147782">
    <property type="component" value="Unassembled WGS sequence"/>
</dbReference>